<sequence>MLREELNLKPNPHASQASALPTERLEDFSGDIVRPVVWYLSGVPIYLLLVEDIETQSTRQMNTSPTMLASMVFCLWPPCPACFLLVEPGAKDIMSGRESVADNQVTSGSQLTWPARDLVYRLAGKNVSILLTVPFCHERGGRVIPARGEPGTEPAGLSASTDEESTALDNVYAPMKILIVSAITVE</sequence>
<name>A0AAE0ZYW6_9GAST</name>
<accession>A0AAE0ZYW6</accession>
<reference evidence="2" key="1">
    <citation type="journal article" date="2023" name="G3 (Bethesda)">
        <title>A reference genome for the long-term kleptoplast-retaining sea slug Elysia crispata morphotype clarki.</title>
        <authorList>
            <person name="Eastman K.E."/>
            <person name="Pendleton A.L."/>
            <person name="Shaikh M.A."/>
            <person name="Suttiyut T."/>
            <person name="Ogas R."/>
            <person name="Tomko P."/>
            <person name="Gavelis G."/>
            <person name="Widhalm J.R."/>
            <person name="Wisecaver J.H."/>
        </authorList>
    </citation>
    <scope>NUCLEOTIDE SEQUENCE</scope>
    <source>
        <strain evidence="2">ECLA1</strain>
    </source>
</reference>
<proteinExistence type="predicted"/>
<evidence type="ECO:0000313" key="3">
    <source>
        <dbReference type="Proteomes" id="UP001283361"/>
    </source>
</evidence>
<evidence type="ECO:0000256" key="1">
    <source>
        <dbReference type="SAM" id="MobiDB-lite"/>
    </source>
</evidence>
<gene>
    <name evidence="2" type="ORF">RRG08_032564</name>
</gene>
<dbReference type="EMBL" id="JAWDGP010003079">
    <property type="protein sequence ID" value="KAK3777461.1"/>
    <property type="molecule type" value="Genomic_DNA"/>
</dbReference>
<dbReference type="AlphaFoldDB" id="A0AAE0ZYW6"/>
<feature type="region of interest" description="Disordered" evidence="1">
    <location>
        <begin position="1"/>
        <end position="20"/>
    </location>
</feature>
<comment type="caution">
    <text evidence="2">The sequence shown here is derived from an EMBL/GenBank/DDBJ whole genome shotgun (WGS) entry which is preliminary data.</text>
</comment>
<protein>
    <submittedName>
        <fullName evidence="2">Uncharacterized protein</fullName>
    </submittedName>
</protein>
<keyword evidence="3" id="KW-1185">Reference proteome</keyword>
<evidence type="ECO:0000313" key="2">
    <source>
        <dbReference type="EMBL" id="KAK3777461.1"/>
    </source>
</evidence>
<organism evidence="2 3">
    <name type="scientific">Elysia crispata</name>
    <name type="common">lettuce slug</name>
    <dbReference type="NCBI Taxonomy" id="231223"/>
    <lineage>
        <taxon>Eukaryota</taxon>
        <taxon>Metazoa</taxon>
        <taxon>Spiralia</taxon>
        <taxon>Lophotrochozoa</taxon>
        <taxon>Mollusca</taxon>
        <taxon>Gastropoda</taxon>
        <taxon>Heterobranchia</taxon>
        <taxon>Euthyneura</taxon>
        <taxon>Panpulmonata</taxon>
        <taxon>Sacoglossa</taxon>
        <taxon>Placobranchoidea</taxon>
        <taxon>Plakobranchidae</taxon>
        <taxon>Elysia</taxon>
    </lineage>
</organism>
<dbReference type="Proteomes" id="UP001283361">
    <property type="component" value="Unassembled WGS sequence"/>
</dbReference>